<reference evidence="2 3" key="1">
    <citation type="journal article" date="2017" name="Curr. Biol.">
        <title>Genome architecture and evolution of a unichromosomal asexual nematode.</title>
        <authorList>
            <person name="Fradin H."/>
            <person name="Zegar C."/>
            <person name="Gutwein M."/>
            <person name="Lucas J."/>
            <person name="Kovtun M."/>
            <person name="Corcoran D."/>
            <person name="Baugh L.R."/>
            <person name="Kiontke K."/>
            <person name="Gunsalus K."/>
            <person name="Fitch D.H."/>
            <person name="Piano F."/>
        </authorList>
    </citation>
    <scope>NUCLEOTIDE SEQUENCE [LARGE SCALE GENOMIC DNA]</scope>
    <source>
        <strain evidence="2">PF1309</strain>
    </source>
</reference>
<dbReference type="EMBL" id="LIAE01009349">
    <property type="protein sequence ID" value="PAV70148.1"/>
    <property type="molecule type" value="Genomic_DNA"/>
</dbReference>
<dbReference type="Proteomes" id="UP000218231">
    <property type="component" value="Unassembled WGS sequence"/>
</dbReference>
<feature type="compositionally biased region" description="Basic and acidic residues" evidence="1">
    <location>
        <begin position="500"/>
        <end position="509"/>
    </location>
</feature>
<feature type="compositionally biased region" description="Basic and acidic residues" evidence="1">
    <location>
        <begin position="832"/>
        <end position="847"/>
    </location>
</feature>
<organism evidence="2 3">
    <name type="scientific">Diploscapter pachys</name>
    <dbReference type="NCBI Taxonomy" id="2018661"/>
    <lineage>
        <taxon>Eukaryota</taxon>
        <taxon>Metazoa</taxon>
        <taxon>Ecdysozoa</taxon>
        <taxon>Nematoda</taxon>
        <taxon>Chromadorea</taxon>
        <taxon>Rhabditida</taxon>
        <taxon>Rhabditina</taxon>
        <taxon>Rhabditomorpha</taxon>
        <taxon>Rhabditoidea</taxon>
        <taxon>Rhabditidae</taxon>
        <taxon>Diploscapter</taxon>
    </lineage>
</organism>
<accession>A0A2A2K8A3</accession>
<feature type="compositionally biased region" description="Basic and acidic residues" evidence="1">
    <location>
        <begin position="778"/>
        <end position="797"/>
    </location>
</feature>
<sequence>MFVVGLRVREPGADIDIAPCHRPAVCELVGCAWADQHLPDSRDLVGIAAVQLQRCVDLRRHRLRGGPAPIDTVKRASSGQIEEVDHAGAQRIICADDFQPALRLRLHQQRIAVLPHGAYDATHVLTDGILRLVARGSASLQYGRDYRLDHITDGAGEAGVLLDDVHRGLHRAARLVPHNDHQRHTQHRDCELDRALRDGIDGIAGVADDEQLAEPTAEQQLGRHAAVGARDIGAERRLPARQVQATLGAEIGCQVLATEEGGVAVAQQLKRRVRRQRRFAVAGGRGADDTAAVRLRQDGRHTGSSGRGQGARHQDAARKMSILHSLFLNSETARSGEGASRAVQDAQRHGQRRSGGGTMAGKPIFQRQSFLLHAGEPDLIREAALAFGVHIAADGPIGGEQEFAGVHAIVLSVAIGCGRMLRAIRSLGCRGPTSREPSQPVPLSKFLVDCAARPAEQDQRDAAHQAIGGREQTGVKQERGREQGRAEEHIEIAHGASRLSGRDRDGRQHQETDHMIGVGHLSAAADRQPREQQPGGDAGAGSQRPRQANPARHGTARNGGQWPVELVAALNGERRGVTCLRLVRVAGEQHAQPVPPGSGATPNELDRGDEFVDRERDLQQHGGRGDQRQRTPGAYDQRLDNHEADRGHAQRHDQQAEQDDEPRHSSPACLEADDTGQDLKNVGDRTQPAVGDRPGFRHGRGDDLLRPVPRIARIACEERLPDAVQLLELVPGQIARHVETDERQRDNRQALCPSGGVVAPADRHVRPRRRGDRRRPRLGREREREGDHQRADQRVVEVGRAARGPEDQRREQKVEADQSCRPSGPGRAPGHGGERQQRDQCARDHVAGGHAHVGHA</sequence>
<feature type="region of interest" description="Disordered" evidence="1">
    <location>
        <begin position="333"/>
        <end position="361"/>
    </location>
</feature>
<feature type="compositionally biased region" description="Basic and acidic residues" evidence="1">
    <location>
        <begin position="803"/>
        <end position="818"/>
    </location>
</feature>
<feature type="region of interest" description="Disordered" evidence="1">
    <location>
        <begin position="739"/>
        <end position="856"/>
    </location>
</feature>
<comment type="caution">
    <text evidence="2">The sequence shown here is derived from an EMBL/GenBank/DDBJ whole genome shotgun (WGS) entry which is preliminary data.</text>
</comment>
<feature type="region of interest" description="Disordered" evidence="1">
    <location>
        <begin position="524"/>
        <end position="560"/>
    </location>
</feature>
<feature type="region of interest" description="Disordered" evidence="1">
    <location>
        <begin position="644"/>
        <end position="704"/>
    </location>
</feature>
<feature type="compositionally biased region" description="Basic and acidic residues" evidence="1">
    <location>
        <begin position="644"/>
        <end position="655"/>
    </location>
</feature>
<feature type="compositionally biased region" description="Basic residues" evidence="1">
    <location>
        <begin position="765"/>
        <end position="777"/>
    </location>
</feature>
<feature type="region of interest" description="Disordered" evidence="1">
    <location>
        <begin position="455"/>
        <end position="509"/>
    </location>
</feature>
<keyword evidence="3" id="KW-1185">Reference proteome</keyword>
<feature type="compositionally biased region" description="Basic and acidic residues" evidence="1">
    <location>
        <begin position="739"/>
        <end position="748"/>
    </location>
</feature>
<dbReference type="AlphaFoldDB" id="A0A2A2K8A3"/>
<gene>
    <name evidence="2" type="ORF">WR25_21418</name>
</gene>
<evidence type="ECO:0000313" key="2">
    <source>
        <dbReference type="EMBL" id="PAV70148.1"/>
    </source>
</evidence>
<name>A0A2A2K8A3_9BILA</name>
<evidence type="ECO:0000256" key="1">
    <source>
        <dbReference type="SAM" id="MobiDB-lite"/>
    </source>
</evidence>
<proteinExistence type="predicted"/>
<evidence type="ECO:0000313" key="3">
    <source>
        <dbReference type="Proteomes" id="UP000218231"/>
    </source>
</evidence>
<feature type="compositionally biased region" description="Basic and acidic residues" evidence="1">
    <location>
        <begin position="476"/>
        <end position="492"/>
    </location>
</feature>
<protein>
    <submittedName>
        <fullName evidence="2">Uncharacterized protein</fullName>
    </submittedName>
</protein>